<dbReference type="EMBL" id="GAHY01000380">
    <property type="protein sequence ID" value="JAA77130.1"/>
    <property type="molecule type" value="mRNA"/>
</dbReference>
<sequence length="197" mass="22042">MKLFIILISTLFFAQDLSAENGATIYEKEFEEIVLPLISSYHELTNLIEEVKEYEVSSQVLAEEVPNFLPELPLIEAWDADACSKLPEELNKAANLASNITAWVFNAAQKYGKKFYDLLHCGSGTPDAILKCIIQDVSDMKRFGDLDLTDLKKFRAEVDEAAKRLGDQLKKCLSVRTKTKPAVPAKVGKKPLYLGNL</sequence>
<dbReference type="VEuPathDB" id="VectorBase:RPRC009895"/>
<name>R4G5N3_RHOPR</name>
<dbReference type="HOGENOM" id="CLU_1385734_0_0_1"/>
<evidence type="ECO:0000313" key="2">
    <source>
        <dbReference type="EMBL" id="JAA77130.1"/>
    </source>
</evidence>
<dbReference type="AlphaFoldDB" id="R4G5N3"/>
<protein>
    <submittedName>
        <fullName evidence="2">Putative secreted protein</fullName>
    </submittedName>
</protein>
<accession>R4G5N3</accession>
<evidence type="ECO:0000256" key="1">
    <source>
        <dbReference type="SAM" id="SignalP"/>
    </source>
</evidence>
<reference evidence="2" key="1">
    <citation type="submission" date="2013-04" db="EMBL/GenBank/DDBJ databases">
        <title>An insight into the transcriptome of the digestive tract of the blood sucking bug, Rhodnius prolixus.</title>
        <authorList>
            <person name="Ribeiro J.M.C."/>
            <person name="Genta F.A."/>
            <person name="Sorgine M.H.F."/>
            <person name="Paiva-Silva G.O."/>
            <person name="Majerowicz D."/>
            <person name="Medeiros M."/>
            <person name="Koerich L."/>
            <person name="Terra W.R."/>
            <person name="Ferreira C."/>
            <person name="Pimentel A.C."/>
            <person name="Bisch P.M."/>
            <person name="Diniz M.M.P."/>
            <person name="Nascimento R."/>
            <person name="Salmon D."/>
            <person name="Silber A.M."/>
            <person name="Alves M."/>
            <person name="Oliveira M.F."/>
            <person name="Gondim K.C."/>
            <person name="Silva Neto M.A.C."/>
            <person name="Atella G.C."/>
            <person name="Araujo H."/>
            <person name="Dias F.S."/>
            <person name="Polycarpo C.R."/>
            <person name="Fampa P."/>
            <person name="Melo A.C."/>
            <person name="Tanaka A.S."/>
            <person name="Balczun C."/>
            <person name="Oliveira J.H.M."/>
            <person name="Goncalves R."/>
            <person name="Lazoski C."/>
            <person name="Pereira M.A."/>
            <person name="Rivera-Pomar R."/>
            <person name="Diambra L."/>
            <person name="Schaub G.A."/>
            <person name="Garcia E.S."/>
            <person name="Azambuja P."/>
            <person name="Braz G.R.C."/>
            <person name="Oliveira P.L."/>
        </authorList>
    </citation>
    <scope>NUCLEOTIDE SEQUENCE</scope>
</reference>
<proteinExistence type="evidence at transcript level"/>
<keyword evidence="1" id="KW-0732">Signal</keyword>
<feature type="signal peptide" evidence="1">
    <location>
        <begin position="1"/>
        <end position="19"/>
    </location>
</feature>
<feature type="chain" id="PRO_5004372391" evidence="1">
    <location>
        <begin position="20"/>
        <end position="197"/>
    </location>
</feature>
<organism evidence="2">
    <name type="scientific">Rhodnius prolixus</name>
    <name type="common">Triatomid bug</name>
    <dbReference type="NCBI Taxonomy" id="13249"/>
    <lineage>
        <taxon>Eukaryota</taxon>
        <taxon>Metazoa</taxon>
        <taxon>Ecdysozoa</taxon>
        <taxon>Arthropoda</taxon>
        <taxon>Hexapoda</taxon>
        <taxon>Insecta</taxon>
        <taxon>Pterygota</taxon>
        <taxon>Neoptera</taxon>
        <taxon>Paraneoptera</taxon>
        <taxon>Hemiptera</taxon>
        <taxon>Heteroptera</taxon>
        <taxon>Panheteroptera</taxon>
        <taxon>Cimicomorpha</taxon>
        <taxon>Reduviidae</taxon>
        <taxon>Triatominae</taxon>
        <taxon>Rhodnius</taxon>
    </lineage>
</organism>